<sequence>MTNLHRLAGPPAHPITKNPSDYHAPSTAGSKAIMSQLRPMEFWENYDRNVLMLDLIQRKLQNNISILEVSKRFIRTMRDGDLLAIEFIPHLAEFCEKTADWFDLAKLSMLGFEQLRAVFNMIKSIKTAVEHSNDAIRRQGVYIHGQNPVEYHRFHVADLNAHFARFKEKVQADIRRRQATSTLLERETPSSNQNVPTNRVEPAVHSRSSTVGASVDRKPSPPLFLETDSDTSESDDTDNPFQAARRKSGRARHEEQKPDVSEEPGRLIKKTSQEPSSPPIDPEADSEQQKRSASDVCEPGHDILEPGRFKTEPSPELSPPRIKPEAESAPEASAAVVEERKRALADAHNLSSNVLGDLWMTHHILRSSNKLKITEKVKEMSFRLAEQSEIDRLTYPRSLHQTSLSKSSEDEDEKQALPTELVIIVEILLQSDQTLLNPSRHLKITINRKELLVHKFHEQQSSIKLILPVQPEYLKVGYNKVAVKHSKEGRTQMQTTKVDFSVELVTVLSEKEAFEKAIRLTCPAHRTEFLKDSSSSMSLVDPISRRVSDCPVRGVNCQHFQCFDLRNFIELHRFKSHWTCPFESCKKSCNPLELEFDNYVLENIAKLTKSQRSQAYQL</sequence>
<reference evidence="8 9" key="3">
    <citation type="journal article" date="2017" name="G3 (Bethesda)">
        <title>Comparative analysis highlights variable genome content of wheat rusts and divergence of the mating loci.</title>
        <authorList>
            <person name="Cuomo C.A."/>
            <person name="Bakkeren G."/>
            <person name="Khalil H.B."/>
            <person name="Panwar V."/>
            <person name="Joly D."/>
            <person name="Linning R."/>
            <person name="Sakthikumar S."/>
            <person name="Song X."/>
            <person name="Adiconis X."/>
            <person name="Fan L."/>
            <person name="Goldberg J.M."/>
            <person name="Levin J.Z."/>
            <person name="Young S."/>
            <person name="Zeng Q."/>
            <person name="Anikster Y."/>
            <person name="Bruce M."/>
            <person name="Wang M."/>
            <person name="Yin C."/>
            <person name="McCallum B."/>
            <person name="Szabo L.J."/>
            <person name="Hulbert S."/>
            <person name="Chen X."/>
            <person name="Fellers J.P."/>
        </authorList>
    </citation>
    <scope>NUCLEOTIDE SEQUENCE</scope>
    <source>
        <strain evidence="8">isolate 1-1 / race 1 (BBBD)</strain>
        <strain evidence="9">Isolate 1-1 / race 1 (BBBD)</strain>
    </source>
</reference>
<dbReference type="GO" id="GO:0000785">
    <property type="term" value="C:chromatin"/>
    <property type="evidence" value="ECO:0007669"/>
    <property type="project" value="TreeGrafter"/>
</dbReference>
<evidence type="ECO:0000313" key="9">
    <source>
        <dbReference type="Proteomes" id="UP000005240"/>
    </source>
</evidence>
<accession>A0A180GYU3</accession>
<reference evidence="7" key="2">
    <citation type="submission" date="2016-05" db="EMBL/GenBank/DDBJ databases">
        <title>Comparative analysis highlights variable genome content of wheat rusts and divergence of the mating loci.</title>
        <authorList>
            <person name="Cuomo C.A."/>
            <person name="Bakkeren G."/>
            <person name="Szabo L."/>
            <person name="Khalil H."/>
            <person name="Joly D."/>
            <person name="Goldberg J."/>
            <person name="Young S."/>
            <person name="Zeng Q."/>
            <person name="Fellers J."/>
        </authorList>
    </citation>
    <scope>NUCLEOTIDE SEQUENCE [LARGE SCALE GENOMIC DNA]</scope>
    <source>
        <strain evidence="7">1-1 BBBD Race 1</strain>
    </source>
</reference>
<dbReference type="OrthoDB" id="27975at2759"/>
<dbReference type="GO" id="GO:0016925">
    <property type="term" value="P:protein sumoylation"/>
    <property type="evidence" value="ECO:0007669"/>
    <property type="project" value="TreeGrafter"/>
</dbReference>
<keyword evidence="1" id="KW-0479">Metal-binding</keyword>
<keyword evidence="9" id="KW-1185">Reference proteome</keyword>
<evidence type="ECO:0000256" key="3">
    <source>
        <dbReference type="ARBA" id="ARBA00022833"/>
    </source>
</evidence>
<reference evidence="7" key="1">
    <citation type="submission" date="2009-11" db="EMBL/GenBank/DDBJ databases">
        <authorList>
            <consortium name="The Broad Institute Genome Sequencing Platform"/>
            <person name="Ward D."/>
            <person name="Feldgarden M."/>
            <person name="Earl A."/>
            <person name="Young S.K."/>
            <person name="Zeng Q."/>
            <person name="Koehrsen M."/>
            <person name="Alvarado L."/>
            <person name="Berlin A."/>
            <person name="Bochicchio J."/>
            <person name="Borenstein D."/>
            <person name="Chapman S.B."/>
            <person name="Chen Z."/>
            <person name="Engels R."/>
            <person name="Freedman E."/>
            <person name="Gellesch M."/>
            <person name="Goldberg J."/>
            <person name="Griggs A."/>
            <person name="Gujja S."/>
            <person name="Heilman E."/>
            <person name="Heiman D."/>
            <person name="Hepburn T."/>
            <person name="Howarth C."/>
            <person name="Jen D."/>
            <person name="Larson L."/>
            <person name="Lewis B."/>
            <person name="Mehta T."/>
            <person name="Park D."/>
            <person name="Pearson M."/>
            <person name="Roberts A."/>
            <person name="Saif S."/>
            <person name="Shea T."/>
            <person name="Shenoy N."/>
            <person name="Sisk P."/>
            <person name="Stolte C."/>
            <person name="Sykes S."/>
            <person name="Thomson T."/>
            <person name="Walk T."/>
            <person name="White J."/>
            <person name="Yandava C."/>
            <person name="Izard J."/>
            <person name="Baranova O.V."/>
            <person name="Blanton J.M."/>
            <person name="Tanner A.C."/>
            <person name="Dewhirst F.E."/>
            <person name="Haas B."/>
            <person name="Nusbaum C."/>
            <person name="Birren B."/>
        </authorList>
    </citation>
    <scope>NUCLEOTIDE SEQUENCE [LARGE SCALE GENOMIC DNA]</scope>
    <source>
        <strain evidence="7">1-1 BBBD Race 1</strain>
    </source>
</reference>
<evidence type="ECO:0000256" key="2">
    <source>
        <dbReference type="ARBA" id="ARBA00022771"/>
    </source>
</evidence>
<dbReference type="InterPro" id="IPR004181">
    <property type="entry name" value="Znf_MIZ"/>
</dbReference>
<feature type="compositionally biased region" description="Polar residues" evidence="5">
    <location>
        <begin position="180"/>
        <end position="197"/>
    </location>
</feature>
<feature type="region of interest" description="Disordered" evidence="5">
    <location>
        <begin position="180"/>
        <end position="333"/>
    </location>
</feature>
<organism evidence="7">
    <name type="scientific">Puccinia triticina (isolate 1-1 / race 1 (BBBD))</name>
    <name type="common">Brown leaf rust fungus</name>
    <dbReference type="NCBI Taxonomy" id="630390"/>
    <lineage>
        <taxon>Eukaryota</taxon>
        <taxon>Fungi</taxon>
        <taxon>Dikarya</taxon>
        <taxon>Basidiomycota</taxon>
        <taxon>Pucciniomycotina</taxon>
        <taxon>Pucciniomycetes</taxon>
        <taxon>Pucciniales</taxon>
        <taxon>Pucciniaceae</taxon>
        <taxon>Puccinia</taxon>
    </lineage>
</organism>
<keyword evidence="3" id="KW-0862">Zinc</keyword>
<dbReference type="EMBL" id="ADAS02000009">
    <property type="protein sequence ID" value="OAV98017.1"/>
    <property type="molecule type" value="Genomic_DNA"/>
</dbReference>
<feature type="region of interest" description="Disordered" evidence="5">
    <location>
        <begin position="1"/>
        <end position="24"/>
    </location>
</feature>
<feature type="compositionally biased region" description="Acidic residues" evidence="5">
    <location>
        <begin position="227"/>
        <end position="238"/>
    </location>
</feature>
<dbReference type="VEuPathDB" id="FungiDB:PTTG_11667"/>
<reference evidence="8" key="4">
    <citation type="submission" date="2025-05" db="UniProtKB">
        <authorList>
            <consortium name="EnsemblFungi"/>
        </authorList>
    </citation>
    <scope>IDENTIFICATION</scope>
    <source>
        <strain evidence="8">isolate 1-1 / race 1 (BBBD)</strain>
    </source>
</reference>
<evidence type="ECO:0000256" key="1">
    <source>
        <dbReference type="ARBA" id="ARBA00022723"/>
    </source>
</evidence>
<dbReference type="GO" id="GO:0061665">
    <property type="term" value="F:SUMO ligase activity"/>
    <property type="evidence" value="ECO:0007669"/>
    <property type="project" value="TreeGrafter"/>
</dbReference>
<name>A0A180GYU3_PUCT1</name>
<dbReference type="GO" id="GO:0008270">
    <property type="term" value="F:zinc ion binding"/>
    <property type="evidence" value="ECO:0007669"/>
    <property type="project" value="UniProtKB-KW"/>
</dbReference>
<dbReference type="CDD" id="cd16650">
    <property type="entry name" value="SP-RING_PIAS-like"/>
    <property type="match status" value="1"/>
</dbReference>
<dbReference type="Gene3D" id="3.30.40.10">
    <property type="entry name" value="Zinc/RING finger domain, C3HC4 (zinc finger)"/>
    <property type="match status" value="1"/>
</dbReference>
<dbReference type="Pfam" id="PF02891">
    <property type="entry name" value="zf-MIZ"/>
    <property type="match status" value="1"/>
</dbReference>
<keyword evidence="2 4" id="KW-0863">Zinc-finger</keyword>
<feature type="compositionally biased region" description="Basic and acidic residues" evidence="5">
    <location>
        <begin position="287"/>
        <end position="313"/>
    </location>
</feature>
<evidence type="ECO:0000313" key="8">
    <source>
        <dbReference type="EnsemblFungi" id="PTTG_11667-t43_1-p1"/>
    </source>
</evidence>
<evidence type="ECO:0000256" key="4">
    <source>
        <dbReference type="PROSITE-ProRule" id="PRU00452"/>
    </source>
</evidence>
<dbReference type="EnsemblFungi" id="PTTG_11667-t43_1">
    <property type="protein sequence ID" value="PTTG_11667-t43_1-p1"/>
    <property type="gene ID" value="PTTG_11667"/>
</dbReference>
<evidence type="ECO:0000259" key="6">
    <source>
        <dbReference type="PROSITE" id="PS51044"/>
    </source>
</evidence>
<evidence type="ECO:0000256" key="5">
    <source>
        <dbReference type="SAM" id="MobiDB-lite"/>
    </source>
</evidence>
<dbReference type="InterPro" id="IPR013083">
    <property type="entry name" value="Znf_RING/FYVE/PHD"/>
</dbReference>
<feature type="compositionally biased region" description="Basic and acidic residues" evidence="5">
    <location>
        <begin position="251"/>
        <end position="266"/>
    </location>
</feature>
<dbReference type="PANTHER" id="PTHR10782:SF4">
    <property type="entry name" value="TONALLI, ISOFORM E"/>
    <property type="match status" value="1"/>
</dbReference>
<dbReference type="Proteomes" id="UP000005240">
    <property type="component" value="Unassembled WGS sequence"/>
</dbReference>
<feature type="domain" description="SP-RING-type" evidence="6">
    <location>
        <begin position="525"/>
        <end position="613"/>
    </location>
</feature>
<dbReference type="PROSITE" id="PS51044">
    <property type="entry name" value="ZF_SP_RING"/>
    <property type="match status" value="1"/>
</dbReference>
<dbReference type="PANTHER" id="PTHR10782">
    <property type="entry name" value="ZINC FINGER MIZ DOMAIN-CONTAINING PROTEIN"/>
    <property type="match status" value="1"/>
</dbReference>
<evidence type="ECO:0000313" key="7">
    <source>
        <dbReference type="EMBL" id="OAV98017.1"/>
    </source>
</evidence>
<protein>
    <submittedName>
        <fullName evidence="8">SP-RING-type domain-containing protein</fullName>
    </submittedName>
</protein>
<dbReference type="STRING" id="630390.A0A180GYU3"/>
<proteinExistence type="predicted"/>
<dbReference type="AlphaFoldDB" id="A0A180GYU3"/>
<gene>
    <name evidence="7" type="ORF">PTTG_11667</name>
</gene>